<evidence type="ECO:0000313" key="4">
    <source>
        <dbReference type="Proteomes" id="UP000248706"/>
    </source>
</evidence>
<keyword evidence="1" id="KW-1133">Transmembrane helix</keyword>
<feature type="domain" description="MacB-like periplasmic core" evidence="2">
    <location>
        <begin position="21"/>
        <end position="154"/>
    </location>
</feature>
<keyword evidence="1" id="KW-0812">Transmembrane</keyword>
<keyword evidence="1" id="KW-0472">Membrane</keyword>
<dbReference type="OrthoDB" id="135892at2"/>
<sequence>MKASMYVKYATRSLVRGGQRTLLALCCIAVGVMTIVSLQLVGFMLNNAFTGNVRDSNGGDIAVTSQSRPFTQQDLTFFAQLQRAGTITGYTPRSSFLGSASLAVSSTEYFTVEVVDPATFPLVRGPDFISPANGQLRALLGGGQVVIDQALADQ</sequence>
<dbReference type="Proteomes" id="UP000248706">
    <property type="component" value="Unassembled WGS sequence"/>
</dbReference>
<name>A0A328V9H7_9CHLR</name>
<evidence type="ECO:0000259" key="2">
    <source>
        <dbReference type="Pfam" id="PF12704"/>
    </source>
</evidence>
<organism evidence="3 4">
    <name type="scientific">Thermogemmatispora tikiterensis</name>
    <dbReference type="NCBI Taxonomy" id="1825093"/>
    <lineage>
        <taxon>Bacteria</taxon>
        <taxon>Bacillati</taxon>
        <taxon>Chloroflexota</taxon>
        <taxon>Ktedonobacteria</taxon>
        <taxon>Thermogemmatisporales</taxon>
        <taxon>Thermogemmatisporaceae</taxon>
        <taxon>Thermogemmatispora</taxon>
    </lineage>
</organism>
<dbReference type="Pfam" id="PF12704">
    <property type="entry name" value="MacB_PCD"/>
    <property type="match status" value="1"/>
</dbReference>
<protein>
    <recommendedName>
        <fullName evidence="2">MacB-like periplasmic core domain-containing protein</fullName>
    </recommendedName>
</protein>
<comment type="caution">
    <text evidence="3">The sequence shown here is derived from an EMBL/GenBank/DDBJ whole genome shotgun (WGS) entry which is preliminary data.</text>
</comment>
<reference evidence="3 4" key="1">
    <citation type="submission" date="2016-08" db="EMBL/GenBank/DDBJ databases">
        <title>Analysis of Carbohydrate Active Enzymes in Thermogemmatispora T81 Reveals Carbohydrate Degradation Ability.</title>
        <authorList>
            <person name="Tomazini A."/>
            <person name="Lal S."/>
            <person name="Stott M."/>
            <person name="Henrissat B."/>
            <person name="Polikarpov I."/>
            <person name="Sparling R."/>
            <person name="Levin D.B."/>
        </authorList>
    </citation>
    <scope>NUCLEOTIDE SEQUENCE [LARGE SCALE GENOMIC DNA]</scope>
    <source>
        <strain evidence="3 4">T81</strain>
    </source>
</reference>
<evidence type="ECO:0000256" key="1">
    <source>
        <dbReference type="SAM" id="Phobius"/>
    </source>
</evidence>
<dbReference type="InterPro" id="IPR025857">
    <property type="entry name" value="MacB_PCD"/>
</dbReference>
<gene>
    <name evidence="3" type="ORF">A4R35_02100</name>
</gene>
<dbReference type="RefSeq" id="WP_112426099.1">
    <property type="nucleotide sequence ID" value="NZ_MCIF01000002.1"/>
</dbReference>
<keyword evidence="4" id="KW-1185">Reference proteome</keyword>
<dbReference type="EMBL" id="MCIF01000002">
    <property type="protein sequence ID" value="RAQ94306.1"/>
    <property type="molecule type" value="Genomic_DNA"/>
</dbReference>
<feature type="transmembrane region" description="Helical" evidence="1">
    <location>
        <begin position="21"/>
        <end position="45"/>
    </location>
</feature>
<dbReference type="AlphaFoldDB" id="A0A328V9H7"/>
<proteinExistence type="predicted"/>
<accession>A0A328V9H7</accession>
<evidence type="ECO:0000313" key="3">
    <source>
        <dbReference type="EMBL" id="RAQ94306.1"/>
    </source>
</evidence>